<dbReference type="OrthoDB" id="128412at2759"/>
<dbReference type="AlphaFoldDB" id="A0A225VKD7"/>
<evidence type="ECO:0000313" key="2">
    <source>
        <dbReference type="Proteomes" id="UP000198211"/>
    </source>
</evidence>
<name>A0A225VKD7_9STRA</name>
<evidence type="ECO:0008006" key="3">
    <source>
        <dbReference type="Google" id="ProtNLM"/>
    </source>
</evidence>
<organism evidence="1 2">
    <name type="scientific">Phytophthora megakarya</name>
    <dbReference type="NCBI Taxonomy" id="4795"/>
    <lineage>
        <taxon>Eukaryota</taxon>
        <taxon>Sar</taxon>
        <taxon>Stramenopiles</taxon>
        <taxon>Oomycota</taxon>
        <taxon>Peronosporomycetes</taxon>
        <taxon>Peronosporales</taxon>
        <taxon>Peronosporaceae</taxon>
        <taxon>Phytophthora</taxon>
    </lineage>
</organism>
<comment type="caution">
    <text evidence="1">The sequence shown here is derived from an EMBL/GenBank/DDBJ whole genome shotgun (WGS) entry which is preliminary data.</text>
</comment>
<reference evidence="2" key="1">
    <citation type="submission" date="2017-03" db="EMBL/GenBank/DDBJ databases">
        <title>Phytopthora megakarya and P. palmivora, two closely related causual agents of cacao black pod achieved similar genome size and gene model numbers by different mechanisms.</title>
        <authorList>
            <person name="Ali S."/>
            <person name="Shao J."/>
            <person name="Larry D.J."/>
            <person name="Kronmiller B."/>
            <person name="Shen D."/>
            <person name="Strem M.D."/>
            <person name="Melnick R.L."/>
            <person name="Guiltinan M.J."/>
            <person name="Tyler B.M."/>
            <person name="Meinhardt L.W."/>
            <person name="Bailey B.A."/>
        </authorList>
    </citation>
    <scope>NUCLEOTIDE SEQUENCE [LARGE SCALE GENOMIC DNA]</scope>
    <source>
        <strain evidence="2">zdho120</strain>
    </source>
</reference>
<dbReference type="EMBL" id="NBNE01004666">
    <property type="protein sequence ID" value="OWZ04990.1"/>
    <property type="molecule type" value="Genomic_DNA"/>
</dbReference>
<gene>
    <name evidence="1" type="ORF">PHMEG_00023004</name>
</gene>
<accession>A0A225VKD7</accession>
<evidence type="ECO:0000313" key="1">
    <source>
        <dbReference type="EMBL" id="OWZ04990.1"/>
    </source>
</evidence>
<protein>
    <recommendedName>
        <fullName evidence="3">Aspartic protease</fullName>
    </recommendedName>
</protein>
<keyword evidence="2" id="KW-1185">Reference proteome</keyword>
<sequence>MLADPVKVAGLGGVQSYITALVRVKITLGMNVVYVVNVWLANIGEGLVVLLGMDFMYAAGVRLFMREGLVRLPDEEVVVMCSGPNRERVRLNFPVHPDQTLYLQPGEHAIVRVRYGQTNPQWDVVWAGRVIYATKSWAAAVKVVNISQSRLLLSTGTAVARIVEFGHFPQAGRFVRPGRQRYKEWQQVNYENTKSVERQRYERRLAELQESLRPPCVQAPEYQWPSKLLLRPAPGTVTARVACLQANPSGEGTKTLGMKATVGVGAQTTSTADA</sequence>
<proteinExistence type="predicted"/>
<dbReference type="Proteomes" id="UP000198211">
    <property type="component" value="Unassembled WGS sequence"/>
</dbReference>